<name>A0A6L6QP16_9BURK</name>
<evidence type="ECO:0000313" key="2">
    <source>
        <dbReference type="Proteomes" id="UP000472320"/>
    </source>
</evidence>
<protein>
    <submittedName>
        <fullName evidence="1">Uncharacterized protein</fullName>
    </submittedName>
</protein>
<evidence type="ECO:0000313" key="1">
    <source>
        <dbReference type="EMBL" id="MTW13406.1"/>
    </source>
</evidence>
<organism evidence="1 2">
    <name type="scientific">Massilia eburnea</name>
    <dbReference type="NCBI Taxonomy" id="1776165"/>
    <lineage>
        <taxon>Bacteria</taxon>
        <taxon>Pseudomonadati</taxon>
        <taxon>Pseudomonadota</taxon>
        <taxon>Betaproteobacteria</taxon>
        <taxon>Burkholderiales</taxon>
        <taxon>Oxalobacteraceae</taxon>
        <taxon>Telluria group</taxon>
        <taxon>Massilia</taxon>
    </lineage>
</organism>
<dbReference type="Proteomes" id="UP000472320">
    <property type="component" value="Unassembled WGS sequence"/>
</dbReference>
<keyword evidence="2" id="KW-1185">Reference proteome</keyword>
<sequence length="81" mass="9359">MRHEQLDYLDEVIADVLDGNYFRTAGLSTGERLYVALGASDIGWLREMGYTVVQALGRLDYGDAAELVKRWRHVDRWSKRL</sequence>
<dbReference type="OrthoDB" id="8822811at2"/>
<dbReference type="EMBL" id="WNKX01000022">
    <property type="protein sequence ID" value="MTW13406.1"/>
    <property type="molecule type" value="Genomic_DNA"/>
</dbReference>
<gene>
    <name evidence="1" type="ORF">GM658_22620</name>
</gene>
<dbReference type="AlphaFoldDB" id="A0A6L6QP16"/>
<accession>A0A6L6QP16</accession>
<proteinExistence type="predicted"/>
<comment type="caution">
    <text evidence="1">The sequence shown here is derived from an EMBL/GenBank/DDBJ whole genome shotgun (WGS) entry which is preliminary data.</text>
</comment>
<dbReference type="RefSeq" id="WP_155456330.1">
    <property type="nucleotide sequence ID" value="NZ_WNKX01000022.1"/>
</dbReference>
<reference evidence="1 2" key="1">
    <citation type="submission" date="2019-11" db="EMBL/GenBank/DDBJ databases">
        <title>Type strains purchased from KCTC, JCM and DSMZ.</title>
        <authorList>
            <person name="Lu H."/>
        </authorList>
    </citation>
    <scope>NUCLEOTIDE SEQUENCE [LARGE SCALE GENOMIC DNA]</scope>
    <source>
        <strain evidence="1 2">JCM 31587</strain>
    </source>
</reference>